<comment type="subcellular location">
    <subcellularLocation>
        <location evidence="6 7">Peroxisome membrane</location>
    </subcellularLocation>
</comment>
<feature type="domain" description="Peroxisome membrane anchor protein Pex14p N-terminal" evidence="9">
    <location>
        <begin position="36"/>
        <end position="76"/>
    </location>
</feature>
<dbReference type="InterPro" id="IPR006785">
    <property type="entry name" value="Pex14_N"/>
</dbReference>
<dbReference type="Proteomes" id="UP001586593">
    <property type="component" value="Unassembled WGS sequence"/>
</dbReference>
<keyword evidence="7" id="KW-0472">Membrane</keyword>
<evidence type="ECO:0000256" key="2">
    <source>
        <dbReference type="ARBA" id="ARBA00023010"/>
    </source>
</evidence>
<comment type="function">
    <text evidence="7">Component of the PEX13-PEX14 docking complex, a translocon channel that specifically mediates the import of peroxisomal cargo proteins bound to PEX5 receptor. The PEX13-PEX14 docking complex forms a large import pore which can be opened to a diameter of about 9 nm. Mechanistically, PEX5 receptor along with cargo proteins associates with the PEX14 subunit of the PEX13-PEX14 docking complex in the cytosol, leading to the insertion of the receptor into the organelle membrane with the concomitant translocation of the cargo into the peroxisome matrix.</text>
</comment>
<evidence type="ECO:0000313" key="10">
    <source>
        <dbReference type="EMBL" id="KAL1860471.1"/>
    </source>
</evidence>
<evidence type="ECO:0000259" key="9">
    <source>
        <dbReference type="Pfam" id="PF04695"/>
    </source>
</evidence>
<feature type="region of interest" description="Disordered" evidence="8">
    <location>
        <begin position="79"/>
        <end position="112"/>
    </location>
</feature>
<evidence type="ECO:0000256" key="1">
    <source>
        <dbReference type="ARBA" id="ARBA00005443"/>
    </source>
</evidence>
<evidence type="ECO:0000256" key="5">
    <source>
        <dbReference type="ARBA" id="ARBA00029691"/>
    </source>
</evidence>
<gene>
    <name evidence="10" type="ORF">VTK73DRAFT_7311</name>
</gene>
<keyword evidence="2" id="KW-0811">Translocation</keyword>
<reference evidence="10 11" key="1">
    <citation type="journal article" date="2024" name="Commun. Biol.">
        <title>Comparative genomic analysis of thermophilic fungi reveals convergent evolutionary adaptations and gene losses.</title>
        <authorList>
            <person name="Steindorff A.S."/>
            <person name="Aguilar-Pontes M.V."/>
            <person name="Robinson A.J."/>
            <person name="Andreopoulos B."/>
            <person name="LaButti K."/>
            <person name="Kuo A."/>
            <person name="Mondo S."/>
            <person name="Riley R."/>
            <person name="Otillar R."/>
            <person name="Haridas S."/>
            <person name="Lipzen A."/>
            <person name="Grimwood J."/>
            <person name="Schmutz J."/>
            <person name="Clum A."/>
            <person name="Reid I.D."/>
            <person name="Moisan M.C."/>
            <person name="Butler G."/>
            <person name="Nguyen T.T.M."/>
            <person name="Dewar K."/>
            <person name="Conant G."/>
            <person name="Drula E."/>
            <person name="Henrissat B."/>
            <person name="Hansel C."/>
            <person name="Singer S."/>
            <person name="Hutchinson M.I."/>
            <person name="de Vries R.P."/>
            <person name="Natvig D.O."/>
            <person name="Powell A.J."/>
            <person name="Tsang A."/>
            <person name="Grigoriev I.V."/>
        </authorList>
    </citation>
    <scope>NUCLEOTIDE SEQUENCE [LARGE SCALE GENOMIC DNA]</scope>
    <source>
        <strain evidence="10 11">ATCC 24622</strain>
    </source>
</reference>
<dbReference type="EMBL" id="JAZHXJ010000459">
    <property type="protein sequence ID" value="KAL1860471.1"/>
    <property type="molecule type" value="Genomic_DNA"/>
</dbReference>
<dbReference type="Gene3D" id="1.10.10.10">
    <property type="entry name" value="Winged helix-like DNA-binding domain superfamily/Winged helix DNA-binding domain"/>
    <property type="match status" value="1"/>
</dbReference>
<proteinExistence type="inferred from homology"/>
<name>A0ABR3WFD4_9PEZI</name>
<sequence>MANSDPESGRGSADDLPASSTSSADPVSASGIQSTAATIEQARKFLQDERVRNSSWERRCEFLKSKGIAEDTIRQLQEEIETPDRAPSTLSDQDDAQKPLRNSPDVETRTADVKEDRPPIITYPEFLATPPRPPPLITVNGFLNTLYAFGGVSTLIYGTSRYVLEPMVGSLTEARLSFHETARENLDKLVAKLENTVTEIPAMKKPDSHFHSRDVDELSEYEDPTELFHRDVGVQTSFPSTPVGQPGTQSPSIPESLTSQQARRLKELVNSVKVIQNGFVSQTEGFDDAKAVLDALKEEVDQLNFPLNEYTSSYMLYSGVNRNEKDDEIKRAKENIRRVKGVLLSSRSFPALSR</sequence>
<evidence type="ECO:0000256" key="8">
    <source>
        <dbReference type="SAM" id="MobiDB-lite"/>
    </source>
</evidence>
<keyword evidence="7" id="KW-0653">Protein transport</keyword>
<feature type="region of interest" description="Disordered" evidence="8">
    <location>
        <begin position="1"/>
        <end position="35"/>
    </location>
</feature>
<comment type="similarity">
    <text evidence="1 7">Belongs to the peroxin-14 family.</text>
</comment>
<accession>A0ABR3WFD4</accession>
<dbReference type="InterPro" id="IPR036388">
    <property type="entry name" value="WH-like_DNA-bd_sf"/>
</dbReference>
<comment type="caution">
    <text evidence="10">The sequence shown here is derived from an EMBL/GenBank/DDBJ whole genome shotgun (WGS) entry which is preliminary data.</text>
</comment>
<evidence type="ECO:0000256" key="7">
    <source>
        <dbReference type="RuleBase" id="RU367032"/>
    </source>
</evidence>
<keyword evidence="3 7" id="KW-0576">Peroxisome</keyword>
<evidence type="ECO:0000256" key="4">
    <source>
        <dbReference type="ARBA" id="ARBA00029502"/>
    </source>
</evidence>
<evidence type="ECO:0000256" key="6">
    <source>
        <dbReference type="ARBA" id="ARBA00046271"/>
    </source>
</evidence>
<protein>
    <recommendedName>
        <fullName evidence="4 7">Peroxisomal membrane protein PEX14</fullName>
    </recommendedName>
    <alternativeName>
        <fullName evidence="5 7">Peroxin-14</fullName>
    </alternativeName>
</protein>
<dbReference type="InterPro" id="IPR025655">
    <property type="entry name" value="PEX14"/>
</dbReference>
<organism evidence="10 11">
    <name type="scientific">Phialemonium thermophilum</name>
    <dbReference type="NCBI Taxonomy" id="223376"/>
    <lineage>
        <taxon>Eukaryota</taxon>
        <taxon>Fungi</taxon>
        <taxon>Dikarya</taxon>
        <taxon>Ascomycota</taxon>
        <taxon>Pezizomycotina</taxon>
        <taxon>Sordariomycetes</taxon>
        <taxon>Sordariomycetidae</taxon>
        <taxon>Cephalothecales</taxon>
        <taxon>Cephalothecaceae</taxon>
        <taxon>Phialemonium</taxon>
    </lineage>
</organism>
<dbReference type="PANTHER" id="PTHR23058">
    <property type="entry name" value="PEROXISOMAL MEMBRANE PROTEIN PEX14"/>
    <property type="match status" value="1"/>
</dbReference>
<keyword evidence="7" id="KW-0813">Transport</keyword>
<feature type="region of interest" description="Disordered" evidence="8">
    <location>
        <begin position="235"/>
        <end position="259"/>
    </location>
</feature>
<keyword evidence="11" id="KW-1185">Reference proteome</keyword>
<evidence type="ECO:0000256" key="3">
    <source>
        <dbReference type="ARBA" id="ARBA00023140"/>
    </source>
</evidence>
<dbReference type="Pfam" id="PF04695">
    <property type="entry name" value="Pex14_N"/>
    <property type="match status" value="1"/>
</dbReference>
<evidence type="ECO:0000313" key="11">
    <source>
        <dbReference type="Proteomes" id="UP001586593"/>
    </source>
</evidence>
<feature type="compositionally biased region" description="Low complexity" evidence="8">
    <location>
        <begin position="18"/>
        <end position="30"/>
    </location>
</feature>
<dbReference type="PANTHER" id="PTHR23058:SF5">
    <property type="entry name" value="PEROXISOMAL MEMBRANE PROTEIN PEX14"/>
    <property type="match status" value="1"/>
</dbReference>